<dbReference type="InterPro" id="IPR023000">
    <property type="entry name" value="Shikimate_kinase_CS"/>
</dbReference>
<comment type="pathway">
    <text evidence="1">Metabolic intermediate biosynthesis; chorismate biosynthesis; chorismate from D-erythrose 4-phosphate and phosphoenolpyruvate: step 5/7.</text>
</comment>
<keyword evidence="9" id="KW-0057">Aromatic amino acid biosynthesis</keyword>
<dbReference type="EC" id="2.7.1.71" evidence="3"/>
<dbReference type="GO" id="GO:0009423">
    <property type="term" value="P:chorismate biosynthetic process"/>
    <property type="evidence" value="ECO:0007669"/>
    <property type="project" value="UniProtKB-UniPathway"/>
</dbReference>
<evidence type="ECO:0000256" key="9">
    <source>
        <dbReference type="ARBA" id="ARBA00023141"/>
    </source>
</evidence>
<dbReference type="EMBL" id="CAEZTX010000010">
    <property type="protein sequence ID" value="CAB4578154.1"/>
    <property type="molecule type" value="Genomic_DNA"/>
</dbReference>
<dbReference type="SUPFAM" id="SSF52540">
    <property type="entry name" value="P-loop containing nucleoside triphosphate hydrolases"/>
    <property type="match status" value="1"/>
</dbReference>
<dbReference type="Pfam" id="PF01202">
    <property type="entry name" value="SKI"/>
    <property type="match status" value="1"/>
</dbReference>
<protein>
    <recommendedName>
        <fullName evidence="3">shikimate kinase</fullName>
        <ecNumber evidence="3">2.7.1.71</ecNumber>
    </recommendedName>
</protein>
<dbReference type="GO" id="GO:0004765">
    <property type="term" value="F:shikimate kinase activity"/>
    <property type="evidence" value="ECO:0007669"/>
    <property type="project" value="UniProtKB-EC"/>
</dbReference>
<evidence type="ECO:0000256" key="5">
    <source>
        <dbReference type="ARBA" id="ARBA00022679"/>
    </source>
</evidence>
<keyword evidence="4" id="KW-0028">Amino-acid biosynthesis</keyword>
<evidence type="ECO:0000256" key="8">
    <source>
        <dbReference type="ARBA" id="ARBA00022840"/>
    </source>
</evidence>
<evidence type="ECO:0000256" key="4">
    <source>
        <dbReference type="ARBA" id="ARBA00022605"/>
    </source>
</evidence>
<dbReference type="HAMAP" id="MF_00109">
    <property type="entry name" value="Shikimate_kinase"/>
    <property type="match status" value="1"/>
</dbReference>
<evidence type="ECO:0000313" key="12">
    <source>
        <dbReference type="EMBL" id="CAB4636476.1"/>
    </source>
</evidence>
<dbReference type="AlphaFoldDB" id="A0A6J6JHY8"/>
<accession>A0A6J6JHY8</accession>
<sequence length="174" mass="18918">MPQVILIGPPGAGKTSVGKALGQRLSAEFADTDALIEKESGMRVSDIFTDKGEPFFRELEREIVLRELSSFNGVLALGGGAVINVEVEEALRDSSDPICFLDVSLASAAPRIGFNRDRPLLLGNPRAKWQELMNVRRPIYEALATLTVSTDSRTPSQIAQEISVFLSKSKEVNS</sequence>
<keyword evidence="8" id="KW-0067">ATP-binding</keyword>
<proteinExistence type="inferred from homology"/>
<name>A0A6J6JHY8_9ZZZZ</name>
<keyword evidence="6" id="KW-0547">Nucleotide-binding</keyword>
<comment type="catalytic activity">
    <reaction evidence="10">
        <text>shikimate + ATP = 3-phosphoshikimate + ADP + H(+)</text>
        <dbReference type="Rhea" id="RHEA:13121"/>
        <dbReference type="ChEBI" id="CHEBI:15378"/>
        <dbReference type="ChEBI" id="CHEBI:30616"/>
        <dbReference type="ChEBI" id="CHEBI:36208"/>
        <dbReference type="ChEBI" id="CHEBI:145989"/>
        <dbReference type="ChEBI" id="CHEBI:456216"/>
        <dbReference type="EC" id="2.7.1.71"/>
    </reaction>
</comment>
<dbReference type="GO" id="GO:0005524">
    <property type="term" value="F:ATP binding"/>
    <property type="evidence" value="ECO:0007669"/>
    <property type="project" value="UniProtKB-KW"/>
</dbReference>
<evidence type="ECO:0000256" key="7">
    <source>
        <dbReference type="ARBA" id="ARBA00022777"/>
    </source>
</evidence>
<dbReference type="GO" id="GO:0009073">
    <property type="term" value="P:aromatic amino acid family biosynthetic process"/>
    <property type="evidence" value="ECO:0007669"/>
    <property type="project" value="UniProtKB-KW"/>
</dbReference>
<dbReference type="PANTHER" id="PTHR21087">
    <property type="entry name" value="SHIKIMATE KINASE"/>
    <property type="match status" value="1"/>
</dbReference>
<dbReference type="InterPro" id="IPR000623">
    <property type="entry name" value="Shikimate_kinase/TSH1"/>
</dbReference>
<gene>
    <name evidence="11" type="ORF">UFOPK1755_00284</name>
    <name evidence="12" type="ORF">UFOPK2155_00202</name>
</gene>
<dbReference type="Gene3D" id="3.40.50.300">
    <property type="entry name" value="P-loop containing nucleotide triphosphate hydrolases"/>
    <property type="match status" value="1"/>
</dbReference>
<dbReference type="PROSITE" id="PS01128">
    <property type="entry name" value="SHIKIMATE_KINASE"/>
    <property type="match status" value="1"/>
</dbReference>
<keyword evidence="5" id="KW-0808">Transferase</keyword>
<comment type="similarity">
    <text evidence="2">Belongs to the shikimate kinase family.</text>
</comment>
<evidence type="ECO:0000256" key="6">
    <source>
        <dbReference type="ARBA" id="ARBA00022741"/>
    </source>
</evidence>
<evidence type="ECO:0000256" key="3">
    <source>
        <dbReference type="ARBA" id="ARBA00012154"/>
    </source>
</evidence>
<dbReference type="GO" id="GO:0005829">
    <property type="term" value="C:cytosol"/>
    <property type="evidence" value="ECO:0007669"/>
    <property type="project" value="TreeGrafter"/>
</dbReference>
<dbReference type="PANTHER" id="PTHR21087:SF16">
    <property type="entry name" value="SHIKIMATE KINASE 1, CHLOROPLASTIC"/>
    <property type="match status" value="1"/>
</dbReference>
<evidence type="ECO:0000256" key="10">
    <source>
        <dbReference type="ARBA" id="ARBA00048567"/>
    </source>
</evidence>
<dbReference type="InterPro" id="IPR027417">
    <property type="entry name" value="P-loop_NTPase"/>
</dbReference>
<dbReference type="UniPathway" id="UPA00053">
    <property type="reaction ID" value="UER00088"/>
</dbReference>
<dbReference type="CDD" id="cd00464">
    <property type="entry name" value="SK"/>
    <property type="match status" value="1"/>
</dbReference>
<dbReference type="GO" id="GO:0008652">
    <property type="term" value="P:amino acid biosynthetic process"/>
    <property type="evidence" value="ECO:0007669"/>
    <property type="project" value="UniProtKB-KW"/>
</dbReference>
<dbReference type="EMBL" id="CAEZVX010000010">
    <property type="protein sequence ID" value="CAB4636476.1"/>
    <property type="molecule type" value="Genomic_DNA"/>
</dbReference>
<keyword evidence="7" id="KW-0418">Kinase</keyword>
<reference evidence="12" key="1">
    <citation type="submission" date="2020-05" db="EMBL/GenBank/DDBJ databases">
        <authorList>
            <person name="Chiriac C."/>
            <person name="Salcher M."/>
            <person name="Ghai R."/>
            <person name="Kavagutti S V."/>
        </authorList>
    </citation>
    <scope>NUCLEOTIDE SEQUENCE</scope>
</reference>
<dbReference type="InterPro" id="IPR031322">
    <property type="entry name" value="Shikimate/glucono_kinase"/>
</dbReference>
<evidence type="ECO:0000256" key="1">
    <source>
        <dbReference type="ARBA" id="ARBA00004842"/>
    </source>
</evidence>
<evidence type="ECO:0000313" key="11">
    <source>
        <dbReference type="EMBL" id="CAB4578154.1"/>
    </source>
</evidence>
<dbReference type="PRINTS" id="PR01100">
    <property type="entry name" value="SHIKIMTKNASE"/>
</dbReference>
<evidence type="ECO:0000256" key="2">
    <source>
        <dbReference type="ARBA" id="ARBA00006997"/>
    </source>
</evidence>
<organism evidence="12">
    <name type="scientific">freshwater metagenome</name>
    <dbReference type="NCBI Taxonomy" id="449393"/>
    <lineage>
        <taxon>unclassified sequences</taxon>
        <taxon>metagenomes</taxon>
        <taxon>ecological metagenomes</taxon>
    </lineage>
</organism>